<dbReference type="SUPFAM" id="SSF81383">
    <property type="entry name" value="F-box domain"/>
    <property type="match status" value="1"/>
</dbReference>
<reference evidence="2" key="1">
    <citation type="journal article" date="2020" name="Fungal Divers.">
        <title>Resolving the Mortierellaceae phylogeny through synthesis of multi-gene phylogenetics and phylogenomics.</title>
        <authorList>
            <person name="Vandepol N."/>
            <person name="Liber J."/>
            <person name="Desiro A."/>
            <person name="Na H."/>
            <person name="Kennedy M."/>
            <person name="Barry K."/>
            <person name="Grigoriev I.V."/>
            <person name="Miller A.N."/>
            <person name="O'Donnell K."/>
            <person name="Stajich J.E."/>
            <person name="Bonito G."/>
        </authorList>
    </citation>
    <scope>NUCLEOTIDE SEQUENCE</scope>
    <source>
        <strain evidence="2">REB-010B</strain>
    </source>
</reference>
<dbReference type="AlphaFoldDB" id="A0A9P6RDJ6"/>
<feature type="region of interest" description="Disordered" evidence="1">
    <location>
        <begin position="487"/>
        <end position="509"/>
    </location>
</feature>
<evidence type="ECO:0000313" key="2">
    <source>
        <dbReference type="EMBL" id="KAG0315287.1"/>
    </source>
</evidence>
<dbReference type="OrthoDB" id="2422696at2759"/>
<dbReference type="InterPro" id="IPR036047">
    <property type="entry name" value="F-box-like_dom_sf"/>
</dbReference>
<protein>
    <recommendedName>
        <fullName evidence="4">F-box domain-containing protein</fullName>
    </recommendedName>
</protein>
<dbReference type="Proteomes" id="UP000738325">
    <property type="component" value="Unassembled WGS sequence"/>
</dbReference>
<gene>
    <name evidence="2" type="ORF">BGZ99_007542</name>
</gene>
<name>A0A9P6RDJ6_9FUNG</name>
<organism evidence="2 3">
    <name type="scientific">Dissophora globulifera</name>
    <dbReference type="NCBI Taxonomy" id="979702"/>
    <lineage>
        <taxon>Eukaryota</taxon>
        <taxon>Fungi</taxon>
        <taxon>Fungi incertae sedis</taxon>
        <taxon>Mucoromycota</taxon>
        <taxon>Mortierellomycotina</taxon>
        <taxon>Mortierellomycetes</taxon>
        <taxon>Mortierellales</taxon>
        <taxon>Mortierellaceae</taxon>
        <taxon>Dissophora</taxon>
    </lineage>
</organism>
<dbReference type="Gene3D" id="3.80.10.10">
    <property type="entry name" value="Ribonuclease Inhibitor"/>
    <property type="match status" value="2"/>
</dbReference>
<sequence length="601" mass="69048">MSLALKINPIEIPELLHIVGYHLTTTELKACMLVSRTWYTLFRGYYWHHLSYHHCGVPNLDKYGHLVRRLTTFWATDMDFAVLAGSCHFIQRLDLELGNSITDSALDVLTSNMPYIRDMRIKIPGSYGLNHLVLIPRLKSLHRLSLGNPEHHSASLCDFASLVKVLHDCEALSDLRLERLMYSSYPSTPARRLRPALNTDPPPIPTWYQRFLGQKTNITSLVQNATIQQREPWRKFVPDISVQLPQKIPQALLSRTLDAGGCYYKLTRLRVHKVRTGFETTSTTPLMFLFKKSPNVKDLHIDFEFMPSAHVCQCLDAIAANCLQIEILSIEGLLSQPDRDYAIHGFFERHRPTLRQFKLKCCENIETALDKMPTATLKDLELVHFDSAVYSQRTFHQLMTRCHSLRSLGWISHNAVPLPPPEARIDAFLEPWGSYETLRHVEQSRFLGDESCFEAFFGRLARMERLVSIGMSIEDVPHTVISTVQSPSFDTTHDQEGKNNDNDDQALDLDEHPGGWHRLDSIQELTFMAIPNIPPTSILSHLQLDEQRTQSLLKVFPKLRKIRYRGPFFPLHPKAYKYLKSQKERSISVFHVSQTPSFATE</sequence>
<dbReference type="EMBL" id="JAAAIP010000549">
    <property type="protein sequence ID" value="KAG0315287.1"/>
    <property type="molecule type" value="Genomic_DNA"/>
</dbReference>
<evidence type="ECO:0008006" key="4">
    <source>
        <dbReference type="Google" id="ProtNLM"/>
    </source>
</evidence>
<dbReference type="SUPFAM" id="SSF52047">
    <property type="entry name" value="RNI-like"/>
    <property type="match status" value="1"/>
</dbReference>
<accession>A0A9P6RDJ6</accession>
<evidence type="ECO:0000313" key="3">
    <source>
        <dbReference type="Proteomes" id="UP000738325"/>
    </source>
</evidence>
<dbReference type="InterPro" id="IPR032675">
    <property type="entry name" value="LRR_dom_sf"/>
</dbReference>
<comment type="caution">
    <text evidence="2">The sequence shown here is derived from an EMBL/GenBank/DDBJ whole genome shotgun (WGS) entry which is preliminary data.</text>
</comment>
<proteinExistence type="predicted"/>
<keyword evidence="3" id="KW-1185">Reference proteome</keyword>
<feature type="compositionally biased region" description="Basic and acidic residues" evidence="1">
    <location>
        <begin position="491"/>
        <end position="501"/>
    </location>
</feature>
<evidence type="ECO:0000256" key="1">
    <source>
        <dbReference type="SAM" id="MobiDB-lite"/>
    </source>
</evidence>